<dbReference type="InterPro" id="IPR039422">
    <property type="entry name" value="MarR/SlyA-like"/>
</dbReference>
<dbReference type="PANTHER" id="PTHR33164">
    <property type="entry name" value="TRANSCRIPTIONAL REGULATOR, MARR FAMILY"/>
    <property type="match status" value="1"/>
</dbReference>
<feature type="domain" description="HTH marR-type" evidence="1">
    <location>
        <begin position="3"/>
        <end position="137"/>
    </location>
</feature>
<evidence type="ECO:0000313" key="3">
    <source>
        <dbReference type="Proteomes" id="UP000256486"/>
    </source>
</evidence>
<keyword evidence="3" id="KW-1185">Reference proteome</keyword>
<dbReference type="Pfam" id="PF01047">
    <property type="entry name" value="MarR"/>
    <property type="match status" value="1"/>
</dbReference>
<sequence>MGETAVVEATLVASRALLGVVARSVADALTHVTLPQFRVLVIVSGTGPIRIGKLAARMNAVQSTFSRTVQRMVLMGWLHRAPSSDSRREIVVTVTAKGQALVDQVTAARRAELARILSALSEEEQAALTRAFDTFANAAGEPPLQDLLTLGL</sequence>
<dbReference type="InterPro" id="IPR036390">
    <property type="entry name" value="WH_DNA-bd_sf"/>
</dbReference>
<proteinExistence type="predicted"/>
<name>A0A3E0VA15_9MICO</name>
<dbReference type="GO" id="GO:0006950">
    <property type="term" value="P:response to stress"/>
    <property type="evidence" value="ECO:0007669"/>
    <property type="project" value="TreeGrafter"/>
</dbReference>
<dbReference type="OrthoDB" id="8966183at2"/>
<reference evidence="2 3" key="1">
    <citation type="submission" date="2017-04" db="EMBL/GenBank/DDBJ databases">
        <title>Comparative genome analysis of Subtercola boreus.</title>
        <authorList>
            <person name="Cho Y.-J."/>
            <person name="Cho A."/>
            <person name="Kim O.-S."/>
            <person name="Lee J.-I."/>
        </authorList>
    </citation>
    <scope>NUCLEOTIDE SEQUENCE [LARGE SCALE GENOMIC DNA]</scope>
    <source>
        <strain evidence="2 3">K300</strain>
    </source>
</reference>
<protein>
    <recommendedName>
        <fullName evidence="1">HTH marR-type domain-containing protein</fullName>
    </recommendedName>
</protein>
<evidence type="ECO:0000259" key="1">
    <source>
        <dbReference type="PROSITE" id="PS50995"/>
    </source>
</evidence>
<dbReference type="InterPro" id="IPR036388">
    <property type="entry name" value="WH-like_DNA-bd_sf"/>
</dbReference>
<dbReference type="InterPro" id="IPR000835">
    <property type="entry name" value="HTH_MarR-typ"/>
</dbReference>
<organism evidence="2 3">
    <name type="scientific">Subtercola boreus</name>
    <dbReference type="NCBI Taxonomy" id="120213"/>
    <lineage>
        <taxon>Bacteria</taxon>
        <taxon>Bacillati</taxon>
        <taxon>Actinomycetota</taxon>
        <taxon>Actinomycetes</taxon>
        <taxon>Micrococcales</taxon>
        <taxon>Microbacteriaceae</taxon>
        <taxon>Subtercola</taxon>
    </lineage>
</organism>
<dbReference type="PANTHER" id="PTHR33164:SF94">
    <property type="entry name" value="TRANSCRIPTIONAL REGULATORY PROTEIN-RELATED"/>
    <property type="match status" value="1"/>
</dbReference>
<accession>A0A3E0VA15</accession>
<dbReference type="EMBL" id="NBWZ01000002">
    <property type="protein sequence ID" value="RFA06511.1"/>
    <property type="molecule type" value="Genomic_DNA"/>
</dbReference>
<evidence type="ECO:0000313" key="2">
    <source>
        <dbReference type="EMBL" id="RFA06511.1"/>
    </source>
</evidence>
<dbReference type="AlphaFoldDB" id="A0A3E0VA15"/>
<dbReference type="PROSITE" id="PS50995">
    <property type="entry name" value="HTH_MARR_2"/>
    <property type="match status" value="1"/>
</dbReference>
<dbReference type="SMART" id="SM00347">
    <property type="entry name" value="HTH_MARR"/>
    <property type="match status" value="1"/>
</dbReference>
<dbReference type="GO" id="GO:0003700">
    <property type="term" value="F:DNA-binding transcription factor activity"/>
    <property type="evidence" value="ECO:0007669"/>
    <property type="project" value="InterPro"/>
</dbReference>
<gene>
    <name evidence="2" type="ORF">B7R54_19285</name>
</gene>
<dbReference type="SUPFAM" id="SSF46785">
    <property type="entry name" value="Winged helix' DNA-binding domain"/>
    <property type="match status" value="1"/>
</dbReference>
<dbReference type="Proteomes" id="UP000256486">
    <property type="component" value="Unassembled WGS sequence"/>
</dbReference>
<comment type="caution">
    <text evidence="2">The sequence shown here is derived from an EMBL/GenBank/DDBJ whole genome shotgun (WGS) entry which is preliminary data.</text>
</comment>
<dbReference type="Gene3D" id="1.10.10.10">
    <property type="entry name" value="Winged helix-like DNA-binding domain superfamily/Winged helix DNA-binding domain"/>
    <property type="match status" value="1"/>
</dbReference>